<dbReference type="InterPro" id="IPR004474">
    <property type="entry name" value="LytR_CpsA_psr"/>
</dbReference>
<dbReference type="Pfam" id="PF03816">
    <property type="entry name" value="LytR_cpsA_psr"/>
    <property type="match status" value="1"/>
</dbReference>
<comment type="similarity">
    <text evidence="1">Belongs to the LytR/CpsA/Psr (LCP) family.</text>
</comment>
<evidence type="ECO:0000313" key="4">
    <source>
        <dbReference type="EMBL" id="PMC59252.1"/>
    </source>
</evidence>
<dbReference type="AlphaFoldDB" id="A0A1G8LK33"/>
<gene>
    <name evidence="4" type="ORF">CJ205_00675</name>
</gene>
<feature type="compositionally biased region" description="Pro residues" evidence="2">
    <location>
        <begin position="413"/>
        <end position="457"/>
    </location>
</feature>
<dbReference type="STRING" id="84521.SAMN04487994_10219"/>
<protein>
    <recommendedName>
        <fullName evidence="3">Cell envelope-related transcriptional attenuator domain-containing protein</fullName>
    </recommendedName>
</protein>
<evidence type="ECO:0000259" key="3">
    <source>
        <dbReference type="Pfam" id="PF03816"/>
    </source>
</evidence>
<organism evidence="4 5">
    <name type="scientific">Dolosicoccus paucivorans</name>
    <dbReference type="NCBI Taxonomy" id="84521"/>
    <lineage>
        <taxon>Bacteria</taxon>
        <taxon>Bacillati</taxon>
        <taxon>Bacillota</taxon>
        <taxon>Bacilli</taxon>
        <taxon>Lactobacillales</taxon>
        <taxon>Aerococcaceae</taxon>
        <taxon>Dolosicoccus</taxon>
    </lineage>
</organism>
<reference evidence="4 5" key="1">
    <citation type="submission" date="2017-09" db="EMBL/GenBank/DDBJ databases">
        <title>Bacterial strain isolated from the female urinary microbiota.</title>
        <authorList>
            <person name="Thomas-White K."/>
            <person name="Kumar N."/>
            <person name="Forster S."/>
            <person name="Putonti C."/>
            <person name="Lawley T."/>
            <person name="Wolfe A.J."/>
        </authorList>
    </citation>
    <scope>NUCLEOTIDE SEQUENCE [LARGE SCALE GENOMIC DNA]</scope>
    <source>
        <strain evidence="4 5">UMB0852</strain>
    </source>
</reference>
<feature type="compositionally biased region" description="Low complexity" evidence="2">
    <location>
        <begin position="403"/>
        <end position="412"/>
    </location>
</feature>
<feature type="compositionally biased region" description="Low complexity" evidence="2">
    <location>
        <begin position="458"/>
        <end position="469"/>
    </location>
</feature>
<evidence type="ECO:0000313" key="5">
    <source>
        <dbReference type="Proteomes" id="UP000235682"/>
    </source>
</evidence>
<dbReference type="NCBIfam" id="TIGR00350">
    <property type="entry name" value="lytR_cpsA_psr"/>
    <property type="match status" value="1"/>
</dbReference>
<evidence type="ECO:0000256" key="1">
    <source>
        <dbReference type="ARBA" id="ARBA00006068"/>
    </source>
</evidence>
<keyword evidence="5" id="KW-1185">Reference proteome</keyword>
<sequence length="469" mass="52090">MSKNQKTSWKFKLSLIGCLLLVLVGGAIWKVSRDLARVANQTNQTIEVANLRKKSVNLEEGEPLNVLLIGTDDDLTARKEGEGYVGRADTLMILSINPQTRSTKMVSIPRDTYTFIKGQSNPDKINHSYAFGGIELTVDTVQNYLNLPIDYYAAVNMDGLANLIDALGGIEVTSPLTFEYRNTMFKKGETRHVNGVKALNFARMRYDDPLGEVGRQNRQKIVIKAIVDKVLSMDSLTNYPQILKAVEDNVRTNLSIQTALKIMKQYTPAAEKMTIIKFDDLEELYIDDVFYFHIPLSARLKVTNELRQQSSLPLVATKDLADPIGDEAGDTTITKISNVVLNQYPTGLTEEQQEDIINQQQVIQTHRAEESYIPAQPVEEYQPAPNYQPSYQPEYRPQPQYTPPASSGGQTPQPQPPAQSAPPVQSEPPAQPAPQPQPEAPTEPQQPQPAPQEPAPQPQLEAPAGSTEE</sequence>
<name>A0A1G8LK33_9LACT</name>
<dbReference type="PANTHER" id="PTHR33392">
    <property type="entry name" value="POLYISOPRENYL-TEICHOIC ACID--PEPTIDOGLYCAN TEICHOIC ACID TRANSFERASE TAGU"/>
    <property type="match status" value="1"/>
</dbReference>
<dbReference type="EMBL" id="PNHE01000001">
    <property type="protein sequence ID" value="PMC59252.1"/>
    <property type="molecule type" value="Genomic_DNA"/>
</dbReference>
<dbReference type="Proteomes" id="UP000235682">
    <property type="component" value="Unassembled WGS sequence"/>
</dbReference>
<accession>A0A1G8LK33</accession>
<feature type="domain" description="Cell envelope-related transcriptional attenuator" evidence="3">
    <location>
        <begin position="87"/>
        <end position="231"/>
    </location>
</feature>
<dbReference type="PANTHER" id="PTHR33392:SF6">
    <property type="entry name" value="POLYISOPRENYL-TEICHOIC ACID--PEPTIDOGLYCAN TEICHOIC ACID TRANSFERASE TAGU"/>
    <property type="match status" value="1"/>
</dbReference>
<proteinExistence type="inferred from homology"/>
<dbReference type="RefSeq" id="WP_092085275.1">
    <property type="nucleotide sequence ID" value="NZ_FNEL01000021.1"/>
</dbReference>
<dbReference type="OrthoDB" id="27330at2"/>
<dbReference type="Gene3D" id="3.40.630.190">
    <property type="entry name" value="LCP protein"/>
    <property type="match status" value="1"/>
</dbReference>
<feature type="region of interest" description="Disordered" evidence="2">
    <location>
        <begin position="376"/>
        <end position="469"/>
    </location>
</feature>
<dbReference type="InterPro" id="IPR050922">
    <property type="entry name" value="LytR/CpsA/Psr_CW_biosynth"/>
</dbReference>
<evidence type="ECO:0000256" key="2">
    <source>
        <dbReference type="SAM" id="MobiDB-lite"/>
    </source>
</evidence>
<comment type="caution">
    <text evidence="4">The sequence shown here is derived from an EMBL/GenBank/DDBJ whole genome shotgun (WGS) entry which is preliminary data.</text>
</comment>